<dbReference type="Proteomes" id="UP000321378">
    <property type="component" value="Chromosome"/>
</dbReference>
<evidence type="ECO:0000313" key="1">
    <source>
        <dbReference type="EMBL" id="BBM46057.1"/>
    </source>
</evidence>
<dbReference type="RefSeq" id="WP_146997416.1">
    <property type="nucleotide sequence ID" value="NZ_AP019831.1"/>
</dbReference>
<dbReference type="AlphaFoldDB" id="A0A510KNL0"/>
<accession>A0A510KNL0</accession>
<protein>
    <submittedName>
        <fullName evidence="2">Uncharacterized protein</fullName>
    </submittedName>
</protein>
<organism evidence="2 3">
    <name type="scientific">Leptotrichia trevisanii</name>
    <dbReference type="NCBI Taxonomy" id="109328"/>
    <lineage>
        <taxon>Bacteria</taxon>
        <taxon>Fusobacteriati</taxon>
        <taxon>Fusobacteriota</taxon>
        <taxon>Fusobacteriia</taxon>
        <taxon>Fusobacteriales</taxon>
        <taxon>Leptotrichiaceae</taxon>
        <taxon>Leptotrichia</taxon>
    </lineage>
</organism>
<evidence type="ECO:0000313" key="2">
    <source>
        <dbReference type="EMBL" id="BBM53266.1"/>
    </source>
</evidence>
<dbReference type="STRING" id="1122173.GCA_000482505_01207"/>
<reference evidence="2 3" key="2">
    <citation type="submission" date="2019-07" db="EMBL/GenBank/DDBJ databases">
        <title>Complete Genome Sequence of Leptotrichia trevisanii Strain JMUB3935.</title>
        <authorList>
            <person name="Watanabe S."/>
            <person name="Cui L."/>
        </authorList>
    </citation>
    <scope>NUCLEOTIDE SEQUENCE [LARGE SCALE GENOMIC DNA]</scope>
    <source>
        <strain evidence="2 3">JMUB3935</strain>
    </source>
</reference>
<dbReference type="OrthoDB" id="79760at2"/>
<keyword evidence="4" id="KW-1185">Reference proteome</keyword>
<dbReference type="EMBL" id="AP019840">
    <property type="protein sequence ID" value="BBM53266.1"/>
    <property type="molecule type" value="Genomic_DNA"/>
</dbReference>
<evidence type="ECO:0000313" key="3">
    <source>
        <dbReference type="Proteomes" id="UP000321378"/>
    </source>
</evidence>
<dbReference type="Proteomes" id="UP000422644">
    <property type="component" value="Chromosome"/>
</dbReference>
<gene>
    <name evidence="1" type="ORF">JMUB3870_2184</name>
    <name evidence="2" type="ORF">JMUB3935_2253</name>
</gene>
<sequence>MEIDFNERDLLKEVLNFKIISRKYLEEKYGFKKLDYTIENVNNFLRENNNEIIHKSKNYLYYFGRYNEKVFKTEDRSINMKMSFRRELISLILLFKKEKLNIYQFNKQINRTQENTRNIQNDVKQILKNFNIKYSEYMKCGSIEKLFRERNYNLKEIGEEYLKEVLSKRLEKIYIGRTTYQENFYFKLLHKILEMKNIKYIKKILFSYIEEFTNIISLDERYAMLTYLISNIKNNDIKSRFNVKKNTENEEYFLMMEKIFKKERLEINLKFITMFYKKLHKKRESYKKIINEINNGLILNDSKNVKAVDLEMKNVQKINSQNKIQVYSIAESSVNFENENLLNKQIVKQYVQQDKVPKIPTLVLIDLEGKEILKNYNKIKKIFNFINIIKVEHLTEFKKIISKNNNDFEQVLLISSSKFSNVIKNFSYTPIYRFEIEKEKGALKNRVNFLKQMIYLRTMMLQYLEFKTNRRRFFRK</sequence>
<reference evidence="1 4" key="1">
    <citation type="submission" date="2019-07" db="EMBL/GenBank/DDBJ databases">
        <title>Complete Genome Sequence of Leptotrichia trevisanii Strain JMUB3870.</title>
        <authorList>
            <person name="Watanabe S."/>
            <person name="Cui L."/>
        </authorList>
    </citation>
    <scope>NUCLEOTIDE SEQUENCE [LARGE SCALE GENOMIC DNA]</scope>
    <source>
        <strain evidence="1 4">JMUB3870</strain>
    </source>
</reference>
<evidence type="ECO:0000313" key="4">
    <source>
        <dbReference type="Proteomes" id="UP000422644"/>
    </source>
</evidence>
<dbReference type="EMBL" id="AP019831">
    <property type="protein sequence ID" value="BBM46057.1"/>
    <property type="molecule type" value="Genomic_DNA"/>
</dbReference>
<proteinExistence type="predicted"/>
<name>A0A510KNL0_9FUSO</name>